<dbReference type="Pfam" id="PF00378">
    <property type="entry name" value="ECH_1"/>
    <property type="match status" value="1"/>
</dbReference>
<dbReference type="Proteomes" id="UP000604475">
    <property type="component" value="Unassembled WGS sequence"/>
</dbReference>
<feature type="signal peptide" evidence="2">
    <location>
        <begin position="1"/>
        <end position="31"/>
    </location>
</feature>
<dbReference type="CDD" id="cd06558">
    <property type="entry name" value="crotonase-like"/>
    <property type="match status" value="1"/>
</dbReference>
<organism evidence="3 4">
    <name type="scientific">Frankia nepalensis</name>
    <dbReference type="NCBI Taxonomy" id="1836974"/>
    <lineage>
        <taxon>Bacteria</taxon>
        <taxon>Bacillati</taxon>
        <taxon>Actinomycetota</taxon>
        <taxon>Actinomycetes</taxon>
        <taxon>Frankiales</taxon>
        <taxon>Frankiaceae</taxon>
        <taxon>Frankia</taxon>
    </lineage>
</organism>
<sequence length="256" mass="25549">MPTPAAAWMAAAGLGLSVASSVATVTFRASAGGDPAEPARLPAAAEALTEVSRALTGDVRVVVLRGDIWSCSAGIPTALDSTRETDALGAVERRVAAWQAGFGWLSARADLVSVAAVNGPTSGAGLQLALACDLRVLTEDTVLSLPEAVLGLVPGLGVTSTLVDLVGYPTALDLCLTGRRLAAAEACALGVAQRVVPPAGLDAAVDELVAAILAAPRAAAAETKALLRGAAHRGRGETLAAERAALARCLVTHPAG</sequence>
<comment type="similarity">
    <text evidence="1">Belongs to the enoyl-CoA hydratase/isomerase family.</text>
</comment>
<comment type="caution">
    <text evidence="3">The sequence shown here is derived from an EMBL/GenBank/DDBJ whole genome shotgun (WGS) entry which is preliminary data.</text>
</comment>
<dbReference type="PANTHER" id="PTHR43459:SF1">
    <property type="entry name" value="EG:BACN32G11.4 PROTEIN"/>
    <property type="match status" value="1"/>
</dbReference>
<keyword evidence="2" id="KW-0732">Signal</keyword>
<dbReference type="GO" id="GO:0003824">
    <property type="term" value="F:catalytic activity"/>
    <property type="evidence" value="ECO:0007669"/>
    <property type="project" value="InterPro"/>
</dbReference>
<name>A0A937RUQ2_9ACTN</name>
<accession>A0A937RUQ2</accession>
<dbReference type="InterPro" id="IPR001753">
    <property type="entry name" value="Enoyl-CoA_hydra/iso"/>
</dbReference>
<dbReference type="EMBL" id="JAEACQ010000299">
    <property type="protein sequence ID" value="MBL7632231.1"/>
    <property type="molecule type" value="Genomic_DNA"/>
</dbReference>
<reference evidence="3" key="1">
    <citation type="submission" date="2020-12" db="EMBL/GenBank/DDBJ databases">
        <title>Genomic characterization of non-nitrogen-fixing Frankia strains.</title>
        <authorList>
            <person name="Carlos-Shanley C."/>
            <person name="Guerra T."/>
            <person name="Hahn D."/>
        </authorList>
    </citation>
    <scope>NUCLEOTIDE SEQUENCE</scope>
    <source>
        <strain evidence="3">CN6</strain>
    </source>
</reference>
<dbReference type="PROSITE" id="PS00166">
    <property type="entry name" value="ENOYL_COA_HYDRATASE"/>
    <property type="match status" value="1"/>
</dbReference>
<gene>
    <name evidence="3" type="ORF">I7412_34785</name>
</gene>
<evidence type="ECO:0000256" key="2">
    <source>
        <dbReference type="SAM" id="SignalP"/>
    </source>
</evidence>
<proteinExistence type="inferred from homology"/>
<dbReference type="InterPro" id="IPR018376">
    <property type="entry name" value="Enoyl-CoA_hyd/isom_CS"/>
</dbReference>
<dbReference type="Gene3D" id="3.90.226.10">
    <property type="entry name" value="2-enoyl-CoA Hydratase, Chain A, domain 1"/>
    <property type="match status" value="1"/>
</dbReference>
<feature type="chain" id="PRO_5039006626" evidence="2">
    <location>
        <begin position="32"/>
        <end position="256"/>
    </location>
</feature>
<keyword evidence="4" id="KW-1185">Reference proteome</keyword>
<evidence type="ECO:0000313" key="3">
    <source>
        <dbReference type="EMBL" id="MBL7632231.1"/>
    </source>
</evidence>
<dbReference type="SUPFAM" id="SSF52096">
    <property type="entry name" value="ClpP/crotonase"/>
    <property type="match status" value="1"/>
</dbReference>
<evidence type="ECO:0000256" key="1">
    <source>
        <dbReference type="RuleBase" id="RU003707"/>
    </source>
</evidence>
<dbReference type="AlphaFoldDB" id="A0A937RUQ2"/>
<evidence type="ECO:0000313" key="4">
    <source>
        <dbReference type="Proteomes" id="UP000604475"/>
    </source>
</evidence>
<protein>
    <submittedName>
        <fullName evidence="3">Enoyl-CoA hydratase/isomerase family protein</fullName>
    </submittedName>
</protein>
<dbReference type="PANTHER" id="PTHR43459">
    <property type="entry name" value="ENOYL-COA HYDRATASE"/>
    <property type="match status" value="1"/>
</dbReference>
<dbReference type="InterPro" id="IPR029045">
    <property type="entry name" value="ClpP/crotonase-like_dom_sf"/>
</dbReference>
<dbReference type="RefSeq" id="WP_203010527.1">
    <property type="nucleotide sequence ID" value="NZ_JADWYU010000376.1"/>
</dbReference>